<dbReference type="STRING" id="1052585.GYO_1315"/>
<dbReference type="EMBL" id="CP002905">
    <property type="protein sequence ID" value="AEP85971.1"/>
    <property type="molecule type" value="Genomic_DNA"/>
</dbReference>
<organism evidence="2 3">
    <name type="scientific">Bacillus spizizenii (strain DSM 15029 / JCM 12233 / NBRC 101239 / NRRL B-23049 / TU-B-10)</name>
    <name type="common">Bacillus subtilis subsp. spizizenii</name>
    <dbReference type="NCBI Taxonomy" id="1052585"/>
    <lineage>
        <taxon>Bacteria</taxon>
        <taxon>Bacillati</taxon>
        <taxon>Bacillota</taxon>
        <taxon>Bacilli</taxon>
        <taxon>Bacillales</taxon>
        <taxon>Bacillaceae</taxon>
        <taxon>Bacillus</taxon>
    </lineage>
</organism>
<protein>
    <submittedName>
        <fullName evidence="2">Uncharacterized protein</fullName>
    </submittedName>
</protein>
<dbReference type="KEGG" id="bst:GYO_1315"/>
<evidence type="ECO:0000313" key="3">
    <source>
        <dbReference type="Proteomes" id="UP000002651"/>
    </source>
</evidence>
<sequence length="38" mass="4444">MDCKSKKSLSIKKSKQQHSPLGKMRMEIFIKHGSSEYF</sequence>
<accession>G4NRR1</accession>
<name>G4NRR1_BACS4</name>
<gene>
    <name evidence="2" type="ordered locus">GYO_1315</name>
</gene>
<dbReference type="Proteomes" id="UP000002651">
    <property type="component" value="Chromosome"/>
</dbReference>
<proteinExistence type="predicted"/>
<keyword evidence="3" id="KW-1185">Reference proteome</keyword>
<dbReference type="HOGENOM" id="CLU_3324667_0_0_9"/>
<feature type="compositionally biased region" description="Basic residues" evidence="1">
    <location>
        <begin position="1"/>
        <end position="16"/>
    </location>
</feature>
<dbReference type="AlphaFoldDB" id="G4NRR1"/>
<evidence type="ECO:0000313" key="2">
    <source>
        <dbReference type="EMBL" id="AEP85971.1"/>
    </source>
</evidence>
<feature type="region of interest" description="Disordered" evidence="1">
    <location>
        <begin position="1"/>
        <end position="23"/>
    </location>
</feature>
<evidence type="ECO:0000256" key="1">
    <source>
        <dbReference type="SAM" id="MobiDB-lite"/>
    </source>
</evidence>
<reference evidence="2 3" key="1">
    <citation type="journal article" date="2012" name="J. Bacteriol.">
        <title>Whole-genome sequences of Bacillus subtilis and close relatives.</title>
        <authorList>
            <person name="Earl A.M."/>
            <person name="Eppinger M."/>
            <person name="Fricke W.F."/>
            <person name="Rosovitz M.J."/>
            <person name="Rasko D.A."/>
            <person name="Daugherty S."/>
            <person name="Losick R."/>
            <person name="Kolter R."/>
            <person name="Ravel J."/>
        </authorList>
    </citation>
    <scope>NUCLEOTIDE SEQUENCE [LARGE SCALE GENOMIC DNA]</scope>
    <source>
        <strain evidence="3">DSM 15029 / JCM 12233 / NBRC 101239 / NRRL B-23049 / TU-B-10</strain>
    </source>
</reference>